<proteinExistence type="predicted"/>
<dbReference type="STRING" id="758825.SAMN02982985_04660"/>
<dbReference type="OrthoDB" id="478431at2"/>
<sequence length="78" mass="8504">MQDNAQRTDLGDFQMVVITALAVLIYAVSTVEFMERIEFRRVVTMPDVDVDATLLAIFTLGQAAYLGRKAAGEGPPAN</sequence>
<dbReference type="EMBL" id="FOTW01000025">
    <property type="protein sequence ID" value="SFM60517.1"/>
    <property type="molecule type" value="Genomic_DNA"/>
</dbReference>
<protein>
    <submittedName>
        <fullName evidence="2">Uncharacterized protein</fullName>
    </submittedName>
</protein>
<evidence type="ECO:0000256" key="1">
    <source>
        <dbReference type="SAM" id="Phobius"/>
    </source>
</evidence>
<evidence type="ECO:0000313" key="2">
    <source>
        <dbReference type="EMBL" id="SFM60517.1"/>
    </source>
</evidence>
<reference evidence="2 3" key="1">
    <citation type="submission" date="2016-10" db="EMBL/GenBank/DDBJ databases">
        <authorList>
            <person name="de Groot N.N."/>
        </authorList>
    </citation>
    <scope>NUCLEOTIDE SEQUENCE [LARGE SCALE GENOMIC DNA]</scope>
    <source>
        <strain evidence="2 3">ATCC 43154</strain>
    </source>
</reference>
<dbReference type="AlphaFoldDB" id="A0A1I4S7N7"/>
<keyword evidence="1" id="KW-1133">Transmembrane helix</keyword>
<feature type="transmembrane region" description="Helical" evidence="1">
    <location>
        <begin position="13"/>
        <end position="31"/>
    </location>
</feature>
<keyword evidence="1" id="KW-0812">Transmembrane</keyword>
<organism evidence="2 3">
    <name type="scientific">Rugamonas rubra</name>
    <dbReference type="NCBI Taxonomy" id="758825"/>
    <lineage>
        <taxon>Bacteria</taxon>
        <taxon>Pseudomonadati</taxon>
        <taxon>Pseudomonadota</taxon>
        <taxon>Betaproteobacteria</taxon>
        <taxon>Burkholderiales</taxon>
        <taxon>Oxalobacteraceae</taxon>
        <taxon>Telluria group</taxon>
        <taxon>Rugamonas</taxon>
    </lineage>
</organism>
<keyword evidence="1" id="KW-0472">Membrane</keyword>
<dbReference type="RefSeq" id="WP_093390103.1">
    <property type="nucleotide sequence ID" value="NZ_FOTW01000025.1"/>
</dbReference>
<name>A0A1I4S7N7_9BURK</name>
<gene>
    <name evidence="2" type="ORF">SAMN02982985_04660</name>
</gene>
<dbReference type="Proteomes" id="UP000199470">
    <property type="component" value="Unassembled WGS sequence"/>
</dbReference>
<evidence type="ECO:0000313" key="3">
    <source>
        <dbReference type="Proteomes" id="UP000199470"/>
    </source>
</evidence>
<keyword evidence="3" id="KW-1185">Reference proteome</keyword>
<accession>A0A1I4S7N7</accession>